<organism evidence="2 3">
    <name type="scientific">Bacillus cereus</name>
    <dbReference type="NCBI Taxonomy" id="1396"/>
    <lineage>
        <taxon>Bacteria</taxon>
        <taxon>Bacillati</taxon>
        <taxon>Bacillota</taxon>
        <taxon>Bacilli</taxon>
        <taxon>Bacillales</taxon>
        <taxon>Bacillaceae</taxon>
        <taxon>Bacillus</taxon>
        <taxon>Bacillus cereus group</taxon>
    </lineage>
</organism>
<protein>
    <submittedName>
        <fullName evidence="2">AraC family transcriptional regulator</fullName>
    </submittedName>
</protein>
<dbReference type="InterPro" id="IPR035423">
    <property type="entry name" value="M60-like_N"/>
</dbReference>
<dbReference type="EMBL" id="NUIQ01000035">
    <property type="protein sequence ID" value="PGO80469.1"/>
    <property type="molecule type" value="Genomic_DNA"/>
</dbReference>
<dbReference type="InterPro" id="IPR031161">
    <property type="entry name" value="Peptidase_M60_dom"/>
</dbReference>
<dbReference type="Pfam" id="PF17291">
    <property type="entry name" value="M60-like_N"/>
    <property type="match status" value="1"/>
</dbReference>
<dbReference type="InterPro" id="IPR042279">
    <property type="entry name" value="Pep_M60_3"/>
</dbReference>
<dbReference type="PANTHER" id="PTHR15730:SF5">
    <property type="entry name" value="SI:CH211-210B2.2-RELATED"/>
    <property type="match status" value="1"/>
</dbReference>
<dbReference type="PROSITE" id="PS51723">
    <property type="entry name" value="PEPTIDASE_M60"/>
    <property type="match status" value="1"/>
</dbReference>
<dbReference type="PANTHER" id="PTHR15730">
    <property type="entry name" value="EXPERIMENTAL AUTOIMMUNE PROSTATITIS ANTIGEN 2-RELATED"/>
    <property type="match status" value="1"/>
</dbReference>
<dbReference type="Gene3D" id="2.60.120.1250">
    <property type="entry name" value="Peptidase M60, enhancin-like domain 1"/>
    <property type="match status" value="1"/>
</dbReference>
<accession>A0A9X7GRZ1</accession>
<evidence type="ECO:0000313" key="2">
    <source>
        <dbReference type="EMBL" id="PGO80469.1"/>
    </source>
</evidence>
<evidence type="ECO:0000313" key="3">
    <source>
        <dbReference type="Proteomes" id="UP000223834"/>
    </source>
</evidence>
<name>A0A9X7GRZ1_BACCE</name>
<dbReference type="Pfam" id="PF13402">
    <property type="entry name" value="Peptidase_M60"/>
    <property type="match status" value="1"/>
</dbReference>
<dbReference type="AlphaFoldDB" id="A0A9X7GRZ1"/>
<feature type="domain" description="Peptidase M60" evidence="1">
    <location>
        <begin position="83"/>
        <end position="378"/>
    </location>
</feature>
<dbReference type="InterPro" id="IPR051244">
    <property type="entry name" value="TCAF"/>
</dbReference>
<proteinExistence type="predicted"/>
<comment type="caution">
    <text evidence="2">The sequence shown here is derived from an EMBL/GenBank/DDBJ whole genome shotgun (WGS) entry which is preliminary data.</text>
</comment>
<sequence>MKKYPKFNKKAVAVIAACSIITTSGLEVCAENTTQSSPSKTKLFTKIQQENQSDSLENRVFEVKGKGNLETFKQKERKGVRWSPYEPTGLYAKPNEEITIHVKGNQNIKAYIGTYSYVGSSGENELVGSFTLKPGTNTIKYPGGGMIYFSNEEENGIIQTTIEKGGSPVPYFELGKHTEQDLINMLHKYPDAYAVELKGERVLITATPARVNTYLLGSNTDPVQLLKKMDESTRIQDKISGLSEEQVDKHYIHYVEDNRPDRGYMYATQYRTAYVGDAIQYVLNLNKFTNDGWGPWHEAGHMRQQQPWKFHNMGEVQVNLYSLVVQKAFGHPSRLETGNIYPKAFQYLEQDASNKDYDKIDDLFVKLVMLWQLQLAYGEDLYPTLHQQYRDMPDTELPTVDEEKKQIFMIEASKAAKQNLLPFFEQWGLKPNQNTVQKITQLGYPILVDPIWESTDSKPIKPNNKRGSVAKFEKT</sequence>
<dbReference type="Proteomes" id="UP000223834">
    <property type="component" value="Unassembled WGS sequence"/>
</dbReference>
<reference evidence="2 3" key="1">
    <citation type="submission" date="2017-09" db="EMBL/GenBank/DDBJ databases">
        <title>Large-scale bioinformatics analysis of Bacillus genomes uncovers conserved roles of natural products in bacterial physiology.</title>
        <authorList>
            <consortium name="Agbiome Team Llc"/>
            <person name="Bleich R.M."/>
            <person name="Grubbs K.J."/>
            <person name="Santa Maria K.C."/>
            <person name="Allen S.E."/>
            <person name="Farag S."/>
            <person name="Shank E.A."/>
            <person name="Bowers A."/>
        </authorList>
    </citation>
    <scope>NUCLEOTIDE SEQUENCE [LARGE SCALE GENOMIC DNA]</scope>
    <source>
        <strain evidence="2 3">AFS049141</strain>
    </source>
</reference>
<dbReference type="SMART" id="SM01276">
    <property type="entry name" value="M60-like"/>
    <property type="match status" value="1"/>
</dbReference>
<dbReference type="Gene3D" id="3.40.390.80">
    <property type="entry name" value="Peptidase M60, enhancin-like domain 2"/>
    <property type="match status" value="1"/>
</dbReference>
<gene>
    <name evidence="2" type="ORF">CN980_03270</name>
</gene>
<dbReference type="Gene3D" id="1.10.390.30">
    <property type="entry name" value="Peptidase M60, enhancin-like domain 3"/>
    <property type="match status" value="1"/>
</dbReference>
<evidence type="ECO:0000259" key="1">
    <source>
        <dbReference type="PROSITE" id="PS51723"/>
    </source>
</evidence>